<evidence type="ECO:0000313" key="5">
    <source>
        <dbReference type="EMBL" id="KAF5702727.1"/>
    </source>
</evidence>
<sequence length="542" mass="60317">MLPAASLSSLPSAESHPVLVARTLLYLAHGLQNLHQATFDLSRLDLECTPTAAMHRFLATASRLVANNDELIESLEGLECLVLEGVFHVNSGNLRRAWKVFRRAIGLGQLMGFHLKDHSDLTVLNPATAACPSFIWHRIVSQDRYLSLILNLPSGTADDILEYSDGLDPVDCPMGYLERVHCTIMSRIATIKSPRADDEASIDTRSIDSKLEKAACNMPSDWWEPPSPKGKSIRGKDELEDVLRILFQITHYSLLIYIRLPHMFQSVSMDLHNHDEAACVDASRELLKRYIGFRCMDSVAFCCTLIDFSAFTACIALLLAHLQRWHRDPELGDDRLYRRLSDRDMVQETIELMLELSQQNDDAVLKKKAGVVKSLARMEADAAKHAGLYGDIGVASRRSLPNVSLQVIVPTIGSVSISRNGVSPSRLSENVESQDEARMITTRQQPHQSHPALRLDETDARMQSASGFEFDINSEMAKLPDLCEQEFLQDLDSLDCFGFIYGDEVNLACQYAPTSNPLELEGSGVSDQDQLLSEFLDSLSGA</sequence>
<reference evidence="5 6" key="1">
    <citation type="submission" date="2020-05" db="EMBL/GenBank/DDBJ databases">
        <title>Identification and distribution of gene clusters putatively required for synthesis of sphingolipid metabolism inhibitors in phylogenetically diverse species of the filamentous fungus Fusarium.</title>
        <authorList>
            <person name="Kim H.-S."/>
            <person name="Busman M."/>
            <person name="Brown D.W."/>
            <person name="Divon H."/>
            <person name="Uhlig S."/>
            <person name="Proctor R.H."/>
        </authorList>
    </citation>
    <scope>NUCLEOTIDE SEQUENCE [LARGE SCALE GENOMIC DNA]</scope>
    <source>
        <strain evidence="5 6">NRRL 66235</strain>
    </source>
</reference>
<evidence type="ECO:0000256" key="2">
    <source>
        <dbReference type="ARBA" id="ARBA00023163"/>
    </source>
</evidence>
<dbReference type="InterPro" id="IPR007219">
    <property type="entry name" value="XnlR_reg_dom"/>
</dbReference>
<name>A0A8H5XZ94_9HYPO</name>
<evidence type="ECO:0000313" key="6">
    <source>
        <dbReference type="Proteomes" id="UP000544331"/>
    </source>
</evidence>
<dbReference type="Pfam" id="PF04082">
    <property type="entry name" value="Fungal_trans"/>
    <property type="match status" value="1"/>
</dbReference>
<dbReference type="EMBL" id="JAAOAN010000605">
    <property type="protein sequence ID" value="KAF5702727.1"/>
    <property type="molecule type" value="Genomic_DNA"/>
</dbReference>
<proteinExistence type="predicted"/>
<organism evidence="5 6">
    <name type="scientific">Fusarium mundagurra</name>
    <dbReference type="NCBI Taxonomy" id="1567541"/>
    <lineage>
        <taxon>Eukaryota</taxon>
        <taxon>Fungi</taxon>
        <taxon>Dikarya</taxon>
        <taxon>Ascomycota</taxon>
        <taxon>Pezizomycotina</taxon>
        <taxon>Sordariomycetes</taxon>
        <taxon>Hypocreomycetidae</taxon>
        <taxon>Hypocreales</taxon>
        <taxon>Nectriaceae</taxon>
        <taxon>Fusarium</taxon>
        <taxon>Fusarium fujikuroi species complex</taxon>
    </lineage>
</organism>
<comment type="caution">
    <text evidence="5">The sequence shown here is derived from an EMBL/GenBank/DDBJ whole genome shotgun (WGS) entry which is preliminary data.</text>
</comment>
<evidence type="ECO:0000259" key="4">
    <source>
        <dbReference type="Pfam" id="PF04082"/>
    </source>
</evidence>
<keyword evidence="3" id="KW-0539">Nucleus</keyword>
<evidence type="ECO:0000256" key="1">
    <source>
        <dbReference type="ARBA" id="ARBA00023015"/>
    </source>
</evidence>
<keyword evidence="1" id="KW-0805">Transcription regulation</keyword>
<dbReference type="CDD" id="cd12148">
    <property type="entry name" value="fungal_TF_MHR"/>
    <property type="match status" value="1"/>
</dbReference>
<dbReference type="OrthoDB" id="5392779at2759"/>
<keyword evidence="6" id="KW-1185">Reference proteome</keyword>
<gene>
    <name evidence="5" type="ORF">FMUND_13342</name>
</gene>
<protein>
    <submittedName>
        <fullName evidence="5">C6 zinc finger domain-containing protein</fullName>
    </submittedName>
</protein>
<feature type="domain" description="Xylanolytic transcriptional activator regulatory" evidence="4">
    <location>
        <begin position="10"/>
        <end position="157"/>
    </location>
</feature>
<accession>A0A8H5XZ94</accession>
<dbReference type="PANTHER" id="PTHR47840:SF1">
    <property type="entry name" value="ZN(II)2CYS6 TRANSCRIPTION FACTOR (EUROFUNG)"/>
    <property type="match status" value="1"/>
</dbReference>
<evidence type="ECO:0000256" key="3">
    <source>
        <dbReference type="ARBA" id="ARBA00023242"/>
    </source>
</evidence>
<keyword evidence="2" id="KW-0804">Transcription</keyword>
<dbReference type="PANTHER" id="PTHR47840">
    <property type="entry name" value="ZN(II)2CYS6 TRANSCRIPTION FACTOR (EUROFUNG)-RELATED"/>
    <property type="match status" value="1"/>
</dbReference>
<dbReference type="Proteomes" id="UP000544331">
    <property type="component" value="Unassembled WGS sequence"/>
</dbReference>
<dbReference type="AlphaFoldDB" id="A0A8H5XZ94"/>